<feature type="compositionally biased region" description="Basic and acidic residues" evidence="1">
    <location>
        <begin position="252"/>
        <end position="264"/>
    </location>
</feature>
<evidence type="ECO:0000256" key="1">
    <source>
        <dbReference type="SAM" id="MobiDB-lite"/>
    </source>
</evidence>
<evidence type="ECO:0000313" key="2">
    <source>
        <dbReference type="EMBL" id="KIR40431.1"/>
    </source>
</evidence>
<dbReference type="EMBL" id="KN847903">
    <property type="protein sequence ID" value="KIR40431.1"/>
    <property type="molecule type" value="Genomic_DNA"/>
</dbReference>
<dbReference type="OrthoDB" id="5981040at2759"/>
<dbReference type="AlphaFoldDB" id="A0A0D0UYR8"/>
<dbReference type="Proteomes" id="UP000053392">
    <property type="component" value="Unassembled WGS sequence"/>
</dbReference>
<accession>A0A0D0UYR8</accession>
<dbReference type="SMART" id="SM00384">
    <property type="entry name" value="AT_hook"/>
    <property type="match status" value="3"/>
</dbReference>
<dbReference type="HOGENOM" id="CLU_796981_0_0_1"/>
<proteinExistence type="predicted"/>
<reference evidence="2 3" key="1">
    <citation type="submission" date="2015-01" db="EMBL/GenBank/DDBJ databases">
        <title>The Genome Sequence of Cryptococcus gattii Ram5.</title>
        <authorList>
            <consortium name="The Broad Institute Genomics Platform"/>
            <person name="Cuomo C."/>
            <person name="Litvintseva A."/>
            <person name="Chen Y."/>
            <person name="Heitman J."/>
            <person name="Sun S."/>
            <person name="Springer D."/>
            <person name="Dromer F."/>
            <person name="Young S."/>
            <person name="Zeng Q."/>
            <person name="Gargeya S."/>
            <person name="Abouelleil A."/>
            <person name="Alvarado L."/>
            <person name="Chapman S.B."/>
            <person name="Gainer-Dewar J."/>
            <person name="Goldberg J."/>
            <person name="Griggs A."/>
            <person name="Gujja S."/>
            <person name="Hansen M."/>
            <person name="Howarth C."/>
            <person name="Imamovic A."/>
            <person name="Larimer J."/>
            <person name="Murphy C."/>
            <person name="Naylor J."/>
            <person name="Pearson M."/>
            <person name="Priest M."/>
            <person name="Roberts A."/>
            <person name="Saif S."/>
            <person name="Shea T."/>
            <person name="Sykes S."/>
            <person name="Wortman J."/>
            <person name="Nusbaum C."/>
            <person name="Birren B."/>
        </authorList>
    </citation>
    <scope>NUCLEOTIDE SEQUENCE [LARGE SCALE GENOMIC DNA]</scope>
    <source>
        <strain evidence="2 3">Ram5</strain>
    </source>
</reference>
<dbReference type="InterPro" id="IPR017956">
    <property type="entry name" value="AT_hook_DNA-bd_motif"/>
</dbReference>
<dbReference type="GO" id="GO:0003677">
    <property type="term" value="F:DNA binding"/>
    <property type="evidence" value="ECO:0007669"/>
    <property type="project" value="InterPro"/>
</dbReference>
<organism evidence="2 3">
    <name type="scientific">Cryptococcus deuterogattii Ram5</name>
    <dbReference type="NCBI Taxonomy" id="1296110"/>
    <lineage>
        <taxon>Eukaryota</taxon>
        <taxon>Fungi</taxon>
        <taxon>Dikarya</taxon>
        <taxon>Basidiomycota</taxon>
        <taxon>Agaricomycotina</taxon>
        <taxon>Tremellomycetes</taxon>
        <taxon>Tremellales</taxon>
        <taxon>Cryptococcaceae</taxon>
        <taxon>Cryptococcus</taxon>
        <taxon>Cryptococcus gattii species complex</taxon>
    </lineage>
</organism>
<feature type="compositionally biased region" description="Basic and acidic residues" evidence="1">
    <location>
        <begin position="313"/>
        <end position="324"/>
    </location>
</feature>
<evidence type="ECO:0000313" key="3">
    <source>
        <dbReference type="Proteomes" id="UP000053392"/>
    </source>
</evidence>
<feature type="compositionally biased region" description="Polar residues" evidence="1">
    <location>
        <begin position="196"/>
        <end position="209"/>
    </location>
</feature>
<name>A0A0D0UYR8_9TREE</name>
<feature type="region of interest" description="Disordered" evidence="1">
    <location>
        <begin position="157"/>
        <end position="177"/>
    </location>
</feature>
<gene>
    <name evidence="2" type="ORF">I313_03756</name>
</gene>
<keyword evidence="3" id="KW-1185">Reference proteome</keyword>
<protein>
    <submittedName>
        <fullName evidence="2">Uncharacterized protein</fullName>
    </submittedName>
</protein>
<feature type="compositionally biased region" description="Basic residues" evidence="1">
    <location>
        <begin position="299"/>
        <end position="312"/>
    </location>
</feature>
<feature type="compositionally biased region" description="Polar residues" evidence="1">
    <location>
        <begin position="272"/>
        <end position="289"/>
    </location>
</feature>
<sequence>MGVQNKDIRINWDSEPRLTNHLVNLIAANTRYSACIFGNNTGDRWLIERELCLEVLKQEPWMRDKEVQGWVRRSANGWEATDKWTSGMVHPVRNRLHLLVKRMKEGWYKSKYAIDPEWSCEEQIPEVTRVTLGKDHPYYFTLRSLWLNNQQPVSPATSAAFESSHEQGKSKQQTISTSRCCSSAKNAGQLEGLHTKGSQGNATQMTTEPLSDLESEQEQSPKRPRIDAPGRSHERNSDEEVAVEDILAKSAHPADEPNSREERKGRGRPKGSNRNQLQEGFPAENSTALRPTPSLEKRPRGRPKGSLNKKGKKVEVHDEGREMPKSLNGEPVKRGRGRPKGSTNKRKLY</sequence>
<feature type="region of interest" description="Disordered" evidence="1">
    <location>
        <begin position="191"/>
        <end position="349"/>
    </location>
</feature>
<feature type="compositionally biased region" description="Basic residues" evidence="1">
    <location>
        <begin position="334"/>
        <end position="349"/>
    </location>
</feature>
<dbReference type="PRINTS" id="PR00929">
    <property type="entry name" value="ATHOOK"/>
</dbReference>
<feature type="compositionally biased region" description="Basic and acidic residues" evidence="1">
    <location>
        <begin position="219"/>
        <end position="238"/>
    </location>
</feature>